<dbReference type="Pfam" id="PF00026">
    <property type="entry name" value="Asp"/>
    <property type="match status" value="1"/>
</dbReference>
<dbReference type="InterPro" id="IPR001461">
    <property type="entry name" value="Aspartic_peptidase_A1"/>
</dbReference>
<feature type="active site" evidence="5">
    <location>
        <position position="85"/>
    </location>
</feature>
<dbReference type="PROSITE" id="PS51767">
    <property type="entry name" value="PEPTIDASE_A1"/>
    <property type="match status" value="1"/>
</dbReference>
<dbReference type="SUPFAM" id="SSF50630">
    <property type="entry name" value="Acid proteases"/>
    <property type="match status" value="1"/>
</dbReference>
<evidence type="ECO:0000256" key="1">
    <source>
        <dbReference type="ARBA" id="ARBA00007447"/>
    </source>
</evidence>
<dbReference type="GO" id="GO:0006508">
    <property type="term" value="P:proteolysis"/>
    <property type="evidence" value="ECO:0000318"/>
    <property type="project" value="GO_Central"/>
</dbReference>
<accession>B3SBG2</accession>
<keyword evidence="4 7" id="KW-0378">Hydrolase</keyword>
<evidence type="ECO:0000256" key="6">
    <source>
        <dbReference type="PIRSR" id="PIRSR601461-2"/>
    </source>
</evidence>
<dbReference type="PRINTS" id="PR00792">
    <property type="entry name" value="PEPSIN"/>
</dbReference>
<evidence type="ECO:0000259" key="9">
    <source>
        <dbReference type="PROSITE" id="PS51767"/>
    </source>
</evidence>
<dbReference type="PROSITE" id="PS00141">
    <property type="entry name" value="ASP_PROTEASE"/>
    <property type="match status" value="2"/>
</dbReference>
<dbReference type="KEGG" id="tad:TRIADDRAFT_51077"/>
<evidence type="ECO:0000256" key="4">
    <source>
        <dbReference type="ARBA" id="ARBA00022801"/>
    </source>
</evidence>
<feature type="active site" evidence="5">
    <location>
        <position position="277"/>
    </location>
</feature>
<feature type="disulfide bond" evidence="6">
    <location>
        <begin position="310"/>
        <end position="343"/>
    </location>
</feature>
<dbReference type="InParanoid" id="B3SBG2"/>
<dbReference type="CTD" id="6758800"/>
<dbReference type="Proteomes" id="UP000009022">
    <property type="component" value="Unassembled WGS sequence"/>
</dbReference>
<evidence type="ECO:0000313" key="10">
    <source>
        <dbReference type="EMBL" id="EDV19952.1"/>
    </source>
</evidence>
<dbReference type="OMA" id="IYMSKEP"/>
<dbReference type="AlphaFoldDB" id="B3SBG2"/>
<feature type="chain" id="PRO_5002798673" description="Peptidase A1 domain-containing protein" evidence="8">
    <location>
        <begin position="18"/>
        <end position="386"/>
    </location>
</feature>
<comment type="similarity">
    <text evidence="1 7">Belongs to the peptidase A1 family.</text>
</comment>
<evidence type="ECO:0000313" key="11">
    <source>
        <dbReference type="Proteomes" id="UP000009022"/>
    </source>
</evidence>
<dbReference type="EMBL" id="DS985264">
    <property type="protein sequence ID" value="EDV19952.1"/>
    <property type="molecule type" value="Genomic_DNA"/>
</dbReference>
<evidence type="ECO:0000256" key="3">
    <source>
        <dbReference type="ARBA" id="ARBA00022750"/>
    </source>
</evidence>
<dbReference type="InterPro" id="IPR001969">
    <property type="entry name" value="Aspartic_peptidase_AS"/>
</dbReference>
<dbReference type="InterPro" id="IPR021109">
    <property type="entry name" value="Peptidase_aspartic_dom_sf"/>
</dbReference>
<dbReference type="GeneID" id="6758800"/>
<name>B3SBG2_TRIAD</name>
<dbReference type="PANTHER" id="PTHR47966:SF51">
    <property type="entry name" value="BETA-SITE APP-CLEAVING ENZYME, ISOFORM A-RELATED"/>
    <property type="match status" value="1"/>
</dbReference>
<dbReference type="OrthoDB" id="771136at2759"/>
<evidence type="ECO:0000256" key="2">
    <source>
        <dbReference type="ARBA" id="ARBA00022670"/>
    </source>
</evidence>
<keyword evidence="6" id="KW-1015">Disulfide bond</keyword>
<dbReference type="HOGENOM" id="CLU_013253_3_0_1"/>
<feature type="signal peptide" evidence="8">
    <location>
        <begin position="1"/>
        <end position="17"/>
    </location>
</feature>
<proteinExistence type="inferred from homology"/>
<feature type="disulfide bond" evidence="6">
    <location>
        <begin position="268"/>
        <end position="272"/>
    </location>
</feature>
<dbReference type="STRING" id="10228.B3SBG2"/>
<gene>
    <name evidence="10" type="ORF">TRIADDRAFT_51077</name>
</gene>
<feature type="domain" description="Peptidase A1" evidence="9">
    <location>
        <begin position="67"/>
        <end position="381"/>
    </location>
</feature>
<dbReference type="FunFam" id="2.40.70.10:FF:000115">
    <property type="entry name" value="Lysosomal aspartic protease"/>
    <property type="match status" value="1"/>
</dbReference>
<dbReference type="InterPro" id="IPR033121">
    <property type="entry name" value="PEPTIDASE_A1"/>
</dbReference>
<dbReference type="PhylomeDB" id="B3SBG2"/>
<keyword evidence="2 7" id="KW-0645">Protease</keyword>
<dbReference type="RefSeq" id="XP_002117542.1">
    <property type="nucleotide sequence ID" value="XM_002117506.1"/>
</dbReference>
<evidence type="ECO:0000256" key="7">
    <source>
        <dbReference type="RuleBase" id="RU000454"/>
    </source>
</evidence>
<keyword evidence="8" id="KW-0732">Signal</keyword>
<sequence length="386" mass="42859">MRCVILVLAVTLSCTTALQRFKLYRLKSVRQTFYEAGINMSKLETKCSGSSSKKNVERLKTDFDISYYGIISIGTPPQDFKVNFDTGSSDLWVPSLRCNDNLACKRHTKYDHSKSSTYKPNGQFWDITYLTGSVGGIKSEDTVVVAGIKVKNQTFGEAVSEIGPFARLKYDGILGLGFKRISTIRTNPLFVNMIQQGVVEKPIFSFNLTNNRDSSFTGNIAEVEGELIFGGSDPKYYIGQFHYIPISFAGLWRLKMEGVKLGSYVNSCQDSCQATIDTGSSLIVGPSNDIQQIHKITNAVKFDGKYFVDCSTVSSLPILAFTFNGVDYSLTGEQYIIRGSSACFSGFGSIVGNQHHWILGNPFLRVYYTEFDMGQRRIGFAKAVSK</sequence>
<evidence type="ECO:0000256" key="5">
    <source>
        <dbReference type="PIRSR" id="PIRSR601461-1"/>
    </source>
</evidence>
<dbReference type="GO" id="GO:0004190">
    <property type="term" value="F:aspartic-type endopeptidase activity"/>
    <property type="evidence" value="ECO:0000318"/>
    <property type="project" value="GO_Central"/>
</dbReference>
<dbReference type="Gene3D" id="2.40.70.10">
    <property type="entry name" value="Acid Proteases"/>
    <property type="match status" value="2"/>
</dbReference>
<organism evidence="10 11">
    <name type="scientific">Trichoplax adhaerens</name>
    <name type="common">Trichoplax reptans</name>
    <dbReference type="NCBI Taxonomy" id="10228"/>
    <lineage>
        <taxon>Eukaryota</taxon>
        <taxon>Metazoa</taxon>
        <taxon>Placozoa</taxon>
        <taxon>Uniplacotomia</taxon>
        <taxon>Trichoplacea</taxon>
        <taxon>Trichoplacidae</taxon>
        <taxon>Trichoplax</taxon>
    </lineage>
</organism>
<dbReference type="eggNOG" id="KOG1339">
    <property type="taxonomic scope" value="Eukaryota"/>
</dbReference>
<evidence type="ECO:0000256" key="8">
    <source>
        <dbReference type="SAM" id="SignalP"/>
    </source>
</evidence>
<reference evidence="10 11" key="1">
    <citation type="journal article" date="2008" name="Nature">
        <title>The Trichoplax genome and the nature of placozoans.</title>
        <authorList>
            <person name="Srivastava M."/>
            <person name="Begovic E."/>
            <person name="Chapman J."/>
            <person name="Putnam N.H."/>
            <person name="Hellsten U."/>
            <person name="Kawashima T."/>
            <person name="Kuo A."/>
            <person name="Mitros T."/>
            <person name="Salamov A."/>
            <person name="Carpenter M.L."/>
            <person name="Signorovitch A.Y."/>
            <person name="Moreno M.A."/>
            <person name="Kamm K."/>
            <person name="Grimwood J."/>
            <person name="Schmutz J."/>
            <person name="Shapiro H."/>
            <person name="Grigoriev I.V."/>
            <person name="Buss L.W."/>
            <person name="Schierwater B."/>
            <person name="Dellaporta S.L."/>
            <person name="Rokhsar D.S."/>
        </authorList>
    </citation>
    <scope>NUCLEOTIDE SEQUENCE [LARGE SCALE GENOMIC DNA]</scope>
    <source>
        <strain evidence="10 11">Grell-BS-1999</strain>
    </source>
</reference>
<feature type="disulfide bond" evidence="6">
    <location>
        <begin position="98"/>
        <end position="104"/>
    </location>
</feature>
<protein>
    <recommendedName>
        <fullName evidence="9">Peptidase A1 domain-containing protein</fullName>
    </recommendedName>
</protein>
<dbReference type="Gene3D" id="2.60.40.1960">
    <property type="match status" value="1"/>
</dbReference>
<dbReference type="PANTHER" id="PTHR47966">
    <property type="entry name" value="BETA-SITE APP-CLEAVING ENZYME, ISOFORM A-RELATED"/>
    <property type="match status" value="1"/>
</dbReference>
<keyword evidence="3 7" id="KW-0064">Aspartyl protease</keyword>
<keyword evidence="11" id="KW-1185">Reference proteome</keyword>